<organism evidence="5 6">
    <name type="scientific">Quillaja saponaria</name>
    <name type="common">Soap bark tree</name>
    <dbReference type="NCBI Taxonomy" id="32244"/>
    <lineage>
        <taxon>Eukaryota</taxon>
        <taxon>Viridiplantae</taxon>
        <taxon>Streptophyta</taxon>
        <taxon>Embryophyta</taxon>
        <taxon>Tracheophyta</taxon>
        <taxon>Spermatophyta</taxon>
        <taxon>Magnoliopsida</taxon>
        <taxon>eudicotyledons</taxon>
        <taxon>Gunneridae</taxon>
        <taxon>Pentapetalae</taxon>
        <taxon>rosids</taxon>
        <taxon>fabids</taxon>
        <taxon>Fabales</taxon>
        <taxon>Quillajaceae</taxon>
        <taxon>Quillaja</taxon>
    </lineage>
</organism>
<dbReference type="InterPro" id="IPR036427">
    <property type="entry name" value="Bromodomain-like_sf"/>
</dbReference>
<protein>
    <submittedName>
        <fullName evidence="5">Bromodomain-containing protein</fullName>
    </submittedName>
</protein>
<feature type="compositionally biased region" description="Basic residues" evidence="3">
    <location>
        <begin position="652"/>
        <end position="661"/>
    </location>
</feature>
<dbReference type="Proteomes" id="UP001163823">
    <property type="component" value="Chromosome 1"/>
</dbReference>
<dbReference type="AlphaFoldDB" id="A0AAD7QIU0"/>
<dbReference type="EMBL" id="JARAOO010000001">
    <property type="protein sequence ID" value="KAJ7982154.1"/>
    <property type="molecule type" value="Genomic_DNA"/>
</dbReference>
<feature type="region of interest" description="Disordered" evidence="3">
    <location>
        <begin position="478"/>
        <end position="693"/>
    </location>
</feature>
<evidence type="ECO:0000313" key="5">
    <source>
        <dbReference type="EMBL" id="KAJ7982154.1"/>
    </source>
</evidence>
<dbReference type="InterPro" id="IPR001487">
    <property type="entry name" value="Bromodomain"/>
</dbReference>
<feature type="compositionally biased region" description="Basic and acidic residues" evidence="3">
    <location>
        <begin position="563"/>
        <end position="588"/>
    </location>
</feature>
<dbReference type="Gene3D" id="1.20.920.10">
    <property type="entry name" value="Bromodomain-like"/>
    <property type="match status" value="1"/>
</dbReference>
<gene>
    <name evidence="5" type="ORF">O6P43_001309</name>
</gene>
<feature type="compositionally biased region" description="Basic and acidic residues" evidence="3">
    <location>
        <begin position="128"/>
        <end position="167"/>
    </location>
</feature>
<dbReference type="KEGG" id="qsa:O6P43_001309"/>
<feature type="region of interest" description="Disordered" evidence="3">
    <location>
        <begin position="425"/>
        <end position="449"/>
    </location>
</feature>
<feature type="compositionally biased region" description="Basic and acidic residues" evidence="3">
    <location>
        <begin position="237"/>
        <end position="249"/>
    </location>
</feature>
<dbReference type="SUPFAM" id="SSF47370">
    <property type="entry name" value="Bromodomain"/>
    <property type="match status" value="1"/>
</dbReference>
<feature type="compositionally biased region" description="Polar residues" evidence="3">
    <location>
        <begin position="190"/>
        <end position="203"/>
    </location>
</feature>
<dbReference type="CDD" id="cd00167">
    <property type="entry name" value="SANT"/>
    <property type="match status" value="1"/>
</dbReference>
<feature type="compositionally biased region" description="Basic and acidic residues" evidence="3">
    <location>
        <begin position="615"/>
        <end position="633"/>
    </location>
</feature>
<feature type="compositionally biased region" description="Basic and acidic residues" evidence="3">
    <location>
        <begin position="262"/>
        <end position="281"/>
    </location>
</feature>
<keyword evidence="1 2" id="KW-0103">Bromodomain</keyword>
<evidence type="ECO:0000259" key="4">
    <source>
        <dbReference type="PROSITE" id="PS50014"/>
    </source>
</evidence>
<reference evidence="5 6" key="1">
    <citation type="journal article" date="2023" name="Science">
        <title>Elucidation of the pathway for biosynthesis of saponin adjuvants from the soapbark tree.</title>
        <authorList>
            <person name="Reed J."/>
            <person name="Orme A."/>
            <person name="El-Demerdash A."/>
            <person name="Owen C."/>
            <person name="Martin L.B.B."/>
            <person name="Misra R.C."/>
            <person name="Kikuchi S."/>
            <person name="Rejzek M."/>
            <person name="Martin A.C."/>
            <person name="Harkess A."/>
            <person name="Leebens-Mack J."/>
            <person name="Louveau T."/>
            <person name="Stephenson M.J."/>
            <person name="Osbourn A."/>
        </authorList>
    </citation>
    <scope>NUCLEOTIDE SEQUENCE [LARGE SCALE GENOMIC DNA]</scope>
    <source>
        <strain evidence="5">S10</strain>
    </source>
</reference>
<dbReference type="SMART" id="SM00717">
    <property type="entry name" value="SANT"/>
    <property type="match status" value="1"/>
</dbReference>
<keyword evidence="6" id="KW-1185">Reference proteome</keyword>
<sequence>MEKQSNTQKLTWGTMEELLLACAVKRHGLKDWDSVAMEVQTRSTLPHLLTSVHNCQEKFHDLKCRFTPKANDDVVDQKENGTQTGDKIAHIPWVDELRRLRVAELRQEVQHYDVSILSLQMKVKRLEEERQESLKENDGNSMKPDLDDSGENKSDNNKRGREGKEAEPYNSELVRLNNNKMGLCEESEPENQSVNESNSTGSKLENGKTVEEGVELEPLAVKDGSRKCVLVRGTKLGGEESHNGSDDTVAKNPAYESLPPSQEKKVEESYELRDSVAHSRDEEGETRESSGVQNSESLTRKRNRWLRKEISGGCSGEEPPDNDEVSVKSQPLVGILELIRGHEHSSLFEFRLESQKSGKYKTVVRQHLDLETVQSRVQKGIYSSCTLALLRDLLLVFTNATVFFHKDSLESLTAHELRRLVSDEIKTQNQKEVPKADSPSPNPLQPIPLSLERSDSLLAKHNSSAPILVCRKRSSLSARPSSASFGQKDVQQGDDEKPSLDTKPSSPETAEEPSAVNTKAKEEPITGARSLRRSNKNLRNSSSQSKKTNVSSASKAGSVNKTETLKTDQNKVEALASEKKRSAADFLKRIKRNSPAGALKGGVGSTSRGGSSGAKEPKKTMNRKEDKGKERILRNTGASSDRKHVNENSSPSKRRVGRPLRKGGEATAVSAKRGKEGSSKEVTSKRPKKRSRR</sequence>
<dbReference type="PROSITE" id="PS50014">
    <property type="entry name" value="BROMODOMAIN_2"/>
    <property type="match status" value="1"/>
</dbReference>
<proteinExistence type="predicted"/>
<dbReference type="PANTHER" id="PTHR37888">
    <property type="entry name" value="DNA-BINDING BROMODOMAIN-CONTAINING PROTEIN"/>
    <property type="match status" value="1"/>
</dbReference>
<evidence type="ECO:0000256" key="2">
    <source>
        <dbReference type="PROSITE-ProRule" id="PRU00035"/>
    </source>
</evidence>
<feature type="region of interest" description="Disordered" evidence="3">
    <location>
        <begin position="236"/>
        <end position="299"/>
    </location>
</feature>
<feature type="compositionally biased region" description="Low complexity" evidence="3">
    <location>
        <begin position="537"/>
        <end position="554"/>
    </location>
</feature>
<name>A0AAD7QIU0_QUISA</name>
<feature type="compositionally biased region" description="Basic and acidic residues" evidence="3">
    <location>
        <begin position="673"/>
        <end position="684"/>
    </location>
</feature>
<feature type="domain" description="Bromo" evidence="4">
    <location>
        <begin position="340"/>
        <end position="411"/>
    </location>
</feature>
<evidence type="ECO:0000256" key="3">
    <source>
        <dbReference type="SAM" id="MobiDB-lite"/>
    </source>
</evidence>
<dbReference type="Pfam" id="PF00249">
    <property type="entry name" value="Myb_DNA-binding"/>
    <property type="match status" value="1"/>
</dbReference>
<dbReference type="SMART" id="SM00297">
    <property type="entry name" value="BROMO"/>
    <property type="match status" value="1"/>
</dbReference>
<dbReference type="Pfam" id="PF00439">
    <property type="entry name" value="Bromodomain"/>
    <property type="match status" value="1"/>
</dbReference>
<evidence type="ECO:0000313" key="6">
    <source>
        <dbReference type="Proteomes" id="UP001163823"/>
    </source>
</evidence>
<dbReference type="PANTHER" id="PTHR37888:SF11">
    <property type="entry name" value="DNA-BINDING BROMODOMAIN-CONTAINING PROTEIN"/>
    <property type="match status" value="1"/>
</dbReference>
<accession>A0AAD7QIU0</accession>
<evidence type="ECO:0000256" key="1">
    <source>
        <dbReference type="ARBA" id="ARBA00023117"/>
    </source>
</evidence>
<dbReference type="InterPro" id="IPR001005">
    <property type="entry name" value="SANT/Myb"/>
</dbReference>
<feature type="region of interest" description="Disordered" evidence="3">
    <location>
        <begin position="128"/>
        <end position="218"/>
    </location>
</feature>
<comment type="caution">
    <text evidence="5">The sequence shown here is derived from an EMBL/GenBank/DDBJ whole genome shotgun (WGS) entry which is preliminary data.</text>
</comment>